<evidence type="ECO:0000313" key="1">
    <source>
        <dbReference type="EMBL" id="SPO62537.1"/>
    </source>
</evidence>
<protein>
    <recommendedName>
        <fullName evidence="3">DUF4123 domain-containing protein</fullName>
    </recommendedName>
</protein>
<proteinExistence type="predicted"/>
<dbReference type="Proteomes" id="UP000294335">
    <property type="component" value="Unassembled WGS sequence"/>
</dbReference>
<evidence type="ECO:0000313" key="2">
    <source>
        <dbReference type="Proteomes" id="UP000294335"/>
    </source>
</evidence>
<dbReference type="EMBL" id="OPYN01000175">
    <property type="protein sequence ID" value="SPO62537.1"/>
    <property type="molecule type" value="Genomic_DNA"/>
</dbReference>
<comment type="caution">
    <text evidence="1">The sequence shown here is derived from an EMBL/GenBank/DDBJ whole genome shotgun (WGS) entry which is preliminary data.</text>
</comment>
<sequence length="330" mass="36014">MSSQSAQGYVQSVDHFANQQRQPDEALYLLLDPFAGCPPEHPLAIAALGEALGSDAVTRVDCSGRVQDPECWPALVRLAKPGDAPTALASLSATCAARESAATWHYVCGWLISDQPADLIARHISQQCQVLHQPKPHGITAWFEPVRLALLRATLKNAGEVLGPVRSWLHPDGCGSCEVFERKPMAGELAVPEAVRATQHVAPQIIQLLCAWHRLSAVQHSHAGLPENAPTHAMNLILKAFKQGLRDRADIQCMSLHMLMVHPLLLQHPTIQHAVEKAAAGEQRLAYRFASYDDCTWSHIVASLPNGRFSRSATTTLTRPPLFRASTSSR</sequence>
<gene>
    <name evidence="1" type="ORF">JV551A3_V1_1750048</name>
</gene>
<name>A0AAQ1SV00_9PSED</name>
<accession>A0AAQ1SV00</accession>
<organism evidence="1 2">
    <name type="scientific">Pseudomonas inefficax</name>
    <dbReference type="NCBI Taxonomy" id="2078786"/>
    <lineage>
        <taxon>Bacteria</taxon>
        <taxon>Pseudomonadati</taxon>
        <taxon>Pseudomonadota</taxon>
        <taxon>Gammaproteobacteria</taxon>
        <taxon>Pseudomonadales</taxon>
        <taxon>Pseudomonadaceae</taxon>
        <taxon>Pseudomonas</taxon>
    </lineage>
</organism>
<keyword evidence="2" id="KW-1185">Reference proteome</keyword>
<evidence type="ECO:0008006" key="3">
    <source>
        <dbReference type="Google" id="ProtNLM"/>
    </source>
</evidence>
<reference evidence="1 2" key="1">
    <citation type="submission" date="2018-02" db="EMBL/GenBank/DDBJ databases">
        <authorList>
            <person name="Dubost A."/>
        </authorList>
    </citation>
    <scope>NUCLEOTIDE SEQUENCE [LARGE SCALE GENOMIC DNA]</scope>
    <source>
        <strain evidence="2">JV551A3</strain>
    </source>
</reference>
<dbReference type="RefSeq" id="WP_177421341.1">
    <property type="nucleotide sequence ID" value="NZ_OPYN01000175.1"/>
</dbReference>
<dbReference type="AlphaFoldDB" id="A0AAQ1SV00"/>